<feature type="transmembrane region" description="Helical" evidence="6">
    <location>
        <begin position="307"/>
        <end position="329"/>
    </location>
</feature>
<dbReference type="PANTHER" id="PTHR33529:SF8">
    <property type="entry name" value="PERMEASE, YJGP_YJGQ FAMILY"/>
    <property type="match status" value="1"/>
</dbReference>
<evidence type="ECO:0000256" key="5">
    <source>
        <dbReference type="ARBA" id="ARBA00023136"/>
    </source>
</evidence>
<proteinExistence type="predicted"/>
<evidence type="ECO:0000256" key="2">
    <source>
        <dbReference type="ARBA" id="ARBA00022475"/>
    </source>
</evidence>
<feature type="transmembrane region" description="Helical" evidence="6">
    <location>
        <begin position="106"/>
        <end position="128"/>
    </location>
</feature>
<evidence type="ECO:0000256" key="3">
    <source>
        <dbReference type="ARBA" id="ARBA00022692"/>
    </source>
</evidence>
<protein>
    <submittedName>
        <fullName evidence="7">Lipopolysaccharide export system permease protein</fullName>
    </submittedName>
</protein>
<dbReference type="PANTHER" id="PTHR33529">
    <property type="entry name" value="SLR0882 PROTEIN-RELATED"/>
    <property type="match status" value="1"/>
</dbReference>
<dbReference type="Pfam" id="PF03739">
    <property type="entry name" value="LptF_LptG"/>
    <property type="match status" value="1"/>
</dbReference>
<keyword evidence="3 6" id="KW-0812">Transmembrane</keyword>
<keyword evidence="2" id="KW-1003">Cell membrane</keyword>
<gene>
    <name evidence="7" type="ORF">SAMN05216323_102020</name>
</gene>
<evidence type="ECO:0000256" key="4">
    <source>
        <dbReference type="ARBA" id="ARBA00022989"/>
    </source>
</evidence>
<feature type="transmembrane region" description="Helical" evidence="6">
    <location>
        <begin position="341"/>
        <end position="361"/>
    </location>
</feature>
<dbReference type="GO" id="GO:0015920">
    <property type="term" value="P:lipopolysaccharide transport"/>
    <property type="evidence" value="ECO:0007669"/>
    <property type="project" value="TreeGrafter"/>
</dbReference>
<keyword evidence="8" id="KW-1185">Reference proteome</keyword>
<evidence type="ECO:0000256" key="1">
    <source>
        <dbReference type="ARBA" id="ARBA00004651"/>
    </source>
</evidence>
<accession>A0A1G6JHB0</accession>
<evidence type="ECO:0000313" key="8">
    <source>
        <dbReference type="Proteomes" id="UP000199452"/>
    </source>
</evidence>
<feature type="transmembrane region" description="Helical" evidence="6">
    <location>
        <begin position="12"/>
        <end position="37"/>
    </location>
</feature>
<dbReference type="OrthoDB" id="9807977at2"/>
<dbReference type="EMBL" id="FMYP01000020">
    <property type="protein sequence ID" value="SDC18129.1"/>
    <property type="molecule type" value="Genomic_DNA"/>
</dbReference>
<dbReference type="AlphaFoldDB" id="A0A1G6JHB0"/>
<dbReference type="InterPro" id="IPR005495">
    <property type="entry name" value="LptG/LptF_permease"/>
</dbReference>
<keyword evidence="4 6" id="KW-1133">Transmembrane helix</keyword>
<dbReference type="STRING" id="1640674.SAMN05216323_102020"/>
<evidence type="ECO:0000313" key="7">
    <source>
        <dbReference type="EMBL" id="SDC18129.1"/>
    </source>
</evidence>
<comment type="subcellular location">
    <subcellularLocation>
        <location evidence="1">Cell membrane</location>
        <topology evidence="1">Multi-pass membrane protein</topology>
    </subcellularLocation>
</comment>
<keyword evidence="5 6" id="KW-0472">Membrane</keyword>
<dbReference type="Proteomes" id="UP000199452">
    <property type="component" value="Unassembled WGS sequence"/>
</dbReference>
<evidence type="ECO:0000256" key="6">
    <source>
        <dbReference type="SAM" id="Phobius"/>
    </source>
</evidence>
<dbReference type="GO" id="GO:0043190">
    <property type="term" value="C:ATP-binding cassette (ABC) transporter complex"/>
    <property type="evidence" value="ECO:0007669"/>
    <property type="project" value="TreeGrafter"/>
</dbReference>
<organism evidence="7 8">
    <name type="scientific">Williamwhitmania taraxaci</name>
    <dbReference type="NCBI Taxonomy" id="1640674"/>
    <lineage>
        <taxon>Bacteria</taxon>
        <taxon>Pseudomonadati</taxon>
        <taxon>Bacteroidota</taxon>
        <taxon>Bacteroidia</taxon>
        <taxon>Bacteroidales</taxon>
        <taxon>Williamwhitmaniaceae</taxon>
        <taxon>Williamwhitmania</taxon>
    </lineage>
</organism>
<feature type="transmembrane region" description="Helical" evidence="6">
    <location>
        <begin position="58"/>
        <end position="82"/>
    </location>
</feature>
<reference evidence="7 8" key="1">
    <citation type="submission" date="2016-09" db="EMBL/GenBank/DDBJ databases">
        <authorList>
            <person name="Capua I."/>
            <person name="De Benedictis P."/>
            <person name="Joannis T."/>
            <person name="Lombin L.H."/>
            <person name="Cattoli G."/>
        </authorList>
    </citation>
    <scope>NUCLEOTIDE SEQUENCE [LARGE SCALE GENOMIC DNA]</scope>
    <source>
        <strain evidence="7 8">A7P-90m</strain>
    </source>
</reference>
<name>A0A1G6JHB0_9BACT</name>
<sequence length="363" mass="41722">MKVLGFKLIDKYIILKFIGTYFYAIALIISIAVIFDVAEKIDDFMEKEAPLRAILFDYYLNFIPYFANLFSALFTFIAVIFFTSRMAYNTEIVAILSSGVSFKRLMYPYFIGAFIIALLTLLLNLFVIPPANRVKLEFEALYIKNPYVNASQDIHRQIMPGVFLYVESYSAANQIAYKFSLEKFVDGELKSKLITDYARWDTVKNKWVLYNYYERDIRAEGEVITSGWEKDTTVDITGKDFSRRTDEIAAMNYFELNNHIAQQRMQGADNMEEILVEKHRRFADPFSTFILTLIGVSLSSRKVRGGIGLHIGMGLLLSFSYILFMRFSMMFAIGGGLDPLLAVWLPNILFMGVGIVLYRMAPK</sequence>
<dbReference type="RefSeq" id="WP_092437343.1">
    <property type="nucleotide sequence ID" value="NZ_FMYP01000020.1"/>
</dbReference>